<proteinExistence type="predicted"/>
<dbReference type="Proteomes" id="UP000177369">
    <property type="component" value="Unassembled WGS sequence"/>
</dbReference>
<name>A0A1F5GCB7_9BACT</name>
<organism evidence="1 2">
    <name type="scientific">Candidatus Curtissbacteria bacterium RIFCSPHIGHO2_02_FULL_40_16b</name>
    <dbReference type="NCBI Taxonomy" id="1797714"/>
    <lineage>
        <taxon>Bacteria</taxon>
        <taxon>Candidatus Curtissiibacteriota</taxon>
    </lineage>
</organism>
<protein>
    <submittedName>
        <fullName evidence="1">Uncharacterized protein</fullName>
    </submittedName>
</protein>
<reference evidence="1 2" key="1">
    <citation type="journal article" date="2016" name="Nat. Commun.">
        <title>Thousands of microbial genomes shed light on interconnected biogeochemical processes in an aquifer system.</title>
        <authorList>
            <person name="Anantharaman K."/>
            <person name="Brown C.T."/>
            <person name="Hug L.A."/>
            <person name="Sharon I."/>
            <person name="Castelle C.J."/>
            <person name="Probst A.J."/>
            <person name="Thomas B.C."/>
            <person name="Singh A."/>
            <person name="Wilkins M.J."/>
            <person name="Karaoz U."/>
            <person name="Brodie E.L."/>
            <person name="Williams K.H."/>
            <person name="Hubbard S.S."/>
            <person name="Banfield J.F."/>
        </authorList>
    </citation>
    <scope>NUCLEOTIDE SEQUENCE [LARGE SCALE GENOMIC DNA]</scope>
</reference>
<dbReference type="EMBL" id="MFBD01000001">
    <property type="protein sequence ID" value="OGD89501.1"/>
    <property type="molecule type" value="Genomic_DNA"/>
</dbReference>
<accession>A0A1F5GCB7</accession>
<gene>
    <name evidence="1" type="ORF">A3D04_00295</name>
</gene>
<dbReference type="AlphaFoldDB" id="A0A1F5GCB7"/>
<evidence type="ECO:0000313" key="1">
    <source>
        <dbReference type="EMBL" id="OGD89501.1"/>
    </source>
</evidence>
<sequence>MLSPEAERRLYALFEGNITEENLGVEGLKDLCALFAQNIEDPVEKLIVARTFLQVIFENSPDAVENFLDIRIAERCDARPQGTDCFGYLFGLDANAEKTLTDLIIGSKISIDPIVDSLALYVNEELTHPIHIGKVTPEKKVLSKWGLNGHVYEHHPLLVPLSYGWSVAYLSR</sequence>
<comment type="caution">
    <text evidence="1">The sequence shown here is derived from an EMBL/GenBank/DDBJ whole genome shotgun (WGS) entry which is preliminary data.</text>
</comment>
<evidence type="ECO:0000313" key="2">
    <source>
        <dbReference type="Proteomes" id="UP000177369"/>
    </source>
</evidence>